<keyword evidence="2" id="KW-0732">Signal</keyword>
<protein>
    <recommendedName>
        <fullName evidence="5">Transmembrane protein</fullName>
    </recommendedName>
</protein>
<dbReference type="Proteomes" id="UP001234178">
    <property type="component" value="Unassembled WGS sequence"/>
</dbReference>
<evidence type="ECO:0000313" key="4">
    <source>
        <dbReference type="Proteomes" id="UP001234178"/>
    </source>
</evidence>
<keyword evidence="1" id="KW-1133">Transmembrane helix</keyword>
<accession>A0ABQ9ZPK0</accession>
<evidence type="ECO:0000313" key="3">
    <source>
        <dbReference type="EMBL" id="KAK4014854.1"/>
    </source>
</evidence>
<feature type="chain" id="PRO_5046732739" description="Transmembrane protein" evidence="2">
    <location>
        <begin position="29"/>
        <end position="155"/>
    </location>
</feature>
<name>A0ABQ9ZPK0_9CRUS</name>
<comment type="caution">
    <text evidence="3">The sequence shown here is derived from an EMBL/GenBank/DDBJ whole genome shotgun (WGS) entry which is preliminary data.</text>
</comment>
<sequence>MMASSKDVCRSLLVFVGIYCLVASTVCAEPIGDAIVAGPNLNSVPSPEGNLMEKRWVKTFFKDHGTWRWLLACFFVLVLFVSDFVTFTDASPSLPRPIDQSVEGINGFSSEKPLEKRSVRSLTSSTGMERDQRWFWKVKWLVKTVNGISNAVKKG</sequence>
<organism evidence="3 4">
    <name type="scientific">Daphnia magna</name>
    <dbReference type="NCBI Taxonomy" id="35525"/>
    <lineage>
        <taxon>Eukaryota</taxon>
        <taxon>Metazoa</taxon>
        <taxon>Ecdysozoa</taxon>
        <taxon>Arthropoda</taxon>
        <taxon>Crustacea</taxon>
        <taxon>Branchiopoda</taxon>
        <taxon>Diplostraca</taxon>
        <taxon>Cladocera</taxon>
        <taxon>Anomopoda</taxon>
        <taxon>Daphniidae</taxon>
        <taxon>Daphnia</taxon>
    </lineage>
</organism>
<reference evidence="3 4" key="1">
    <citation type="journal article" date="2023" name="Nucleic Acids Res.">
        <title>The hologenome of Daphnia magna reveals possible DNA methylation and microbiome-mediated evolution of the host genome.</title>
        <authorList>
            <person name="Chaturvedi A."/>
            <person name="Li X."/>
            <person name="Dhandapani V."/>
            <person name="Marshall H."/>
            <person name="Kissane S."/>
            <person name="Cuenca-Cambronero M."/>
            <person name="Asole G."/>
            <person name="Calvet F."/>
            <person name="Ruiz-Romero M."/>
            <person name="Marangio P."/>
            <person name="Guigo R."/>
            <person name="Rago D."/>
            <person name="Mirbahai L."/>
            <person name="Eastwood N."/>
            <person name="Colbourne J.K."/>
            <person name="Zhou J."/>
            <person name="Mallon E."/>
            <person name="Orsini L."/>
        </authorList>
    </citation>
    <scope>NUCLEOTIDE SEQUENCE [LARGE SCALE GENOMIC DNA]</scope>
    <source>
        <strain evidence="3">LRV0_1</strain>
    </source>
</reference>
<feature type="transmembrane region" description="Helical" evidence="1">
    <location>
        <begin position="67"/>
        <end position="87"/>
    </location>
</feature>
<feature type="signal peptide" evidence="2">
    <location>
        <begin position="1"/>
        <end position="28"/>
    </location>
</feature>
<gene>
    <name evidence="3" type="ORF">OUZ56_027364</name>
</gene>
<keyword evidence="1" id="KW-0812">Transmembrane</keyword>
<evidence type="ECO:0000256" key="1">
    <source>
        <dbReference type="SAM" id="Phobius"/>
    </source>
</evidence>
<dbReference type="EMBL" id="JAOYFB010000004">
    <property type="protein sequence ID" value="KAK4014854.1"/>
    <property type="molecule type" value="Genomic_DNA"/>
</dbReference>
<proteinExistence type="predicted"/>
<keyword evidence="4" id="KW-1185">Reference proteome</keyword>
<evidence type="ECO:0008006" key="5">
    <source>
        <dbReference type="Google" id="ProtNLM"/>
    </source>
</evidence>
<evidence type="ECO:0000256" key="2">
    <source>
        <dbReference type="SAM" id="SignalP"/>
    </source>
</evidence>
<keyword evidence="1" id="KW-0472">Membrane</keyword>